<organism evidence="1">
    <name type="scientific">Dechloromonas aromatica (strain RCB)</name>
    <dbReference type="NCBI Taxonomy" id="159087"/>
    <lineage>
        <taxon>Bacteria</taxon>
        <taxon>Pseudomonadati</taxon>
        <taxon>Pseudomonadota</taxon>
        <taxon>Betaproteobacteria</taxon>
        <taxon>Rhodocyclales</taxon>
        <taxon>Azonexaceae</taxon>
        <taxon>Dechloromonas</taxon>
    </lineage>
</organism>
<dbReference type="HOGENOM" id="CLU_2552615_0_0_4"/>
<name>Q47FC1_DECAR</name>
<evidence type="ECO:0000313" key="1">
    <source>
        <dbReference type="EMBL" id="AAZ46460.1"/>
    </source>
</evidence>
<protein>
    <submittedName>
        <fullName evidence="1">Uncharacterized protein</fullName>
    </submittedName>
</protein>
<accession>Q47FC1</accession>
<dbReference type="AlphaFoldDB" id="Q47FC1"/>
<reference evidence="1" key="1">
    <citation type="submission" date="2005-08" db="EMBL/GenBank/DDBJ databases">
        <title>Complete sequence of Dechloromonas aromatica RCB.</title>
        <authorList>
            <person name="Salinero K.K."/>
            <person name="Copeland A."/>
            <person name="Lucas S."/>
            <person name="Lapidus A."/>
            <person name="Barry K."/>
            <person name="Detter J.C."/>
            <person name="Glavina T."/>
            <person name="Hammon N."/>
            <person name="Israni S."/>
            <person name="Pitluck S."/>
            <person name="Di Bartolo G."/>
            <person name="Trong S."/>
            <person name="Schmutz J."/>
            <person name="Larimer F."/>
            <person name="Land M."/>
            <person name="Ivanova N."/>
            <person name="Richardson P."/>
        </authorList>
    </citation>
    <scope>NUCLEOTIDE SEQUENCE</scope>
    <source>
        <strain evidence="1">RCB</strain>
    </source>
</reference>
<proteinExistence type="predicted"/>
<dbReference type="KEGG" id="dar:Daro_1713"/>
<dbReference type="EMBL" id="CP000089">
    <property type="protein sequence ID" value="AAZ46460.1"/>
    <property type="molecule type" value="Genomic_DNA"/>
</dbReference>
<gene>
    <name evidence="1" type="ordered locus">Daro_1713</name>
</gene>
<dbReference type="OrthoDB" id="9780326at2"/>
<sequence>MTASQTYDNQEALLEIIRNAPETSKMPRIEAELLRQLQRFDDALAIVYSPSFADDNLATIISTNAQLKNTKVCEVSSWSIVD</sequence>